<keyword evidence="11" id="KW-0675">Receptor</keyword>
<dbReference type="Proteomes" id="UP000775872">
    <property type="component" value="Unassembled WGS sequence"/>
</dbReference>
<evidence type="ECO:0000256" key="11">
    <source>
        <dbReference type="ARBA" id="ARBA00023170"/>
    </source>
</evidence>
<dbReference type="PROSITE" id="PS00327">
    <property type="entry name" value="BACTERIAL_OPSIN_RET"/>
    <property type="match status" value="1"/>
</dbReference>
<evidence type="ECO:0000256" key="2">
    <source>
        <dbReference type="ARBA" id="ARBA00008130"/>
    </source>
</evidence>
<keyword evidence="17" id="KW-1185">Reference proteome</keyword>
<keyword evidence="6" id="KW-0681">Retinal protein</keyword>
<organism evidence="16 17">
    <name type="scientific">Clonostachys solani</name>
    <dbReference type="NCBI Taxonomy" id="160281"/>
    <lineage>
        <taxon>Eukaryota</taxon>
        <taxon>Fungi</taxon>
        <taxon>Dikarya</taxon>
        <taxon>Ascomycota</taxon>
        <taxon>Pezizomycotina</taxon>
        <taxon>Sordariomycetes</taxon>
        <taxon>Hypocreomycetidae</taxon>
        <taxon>Hypocreales</taxon>
        <taxon>Bionectriaceae</taxon>
        <taxon>Clonostachys</taxon>
    </lineage>
</organism>
<evidence type="ECO:0000256" key="15">
    <source>
        <dbReference type="SAM" id="Phobius"/>
    </source>
</evidence>
<evidence type="ECO:0000256" key="3">
    <source>
        <dbReference type="ARBA" id="ARBA00022543"/>
    </source>
</evidence>
<comment type="similarity">
    <text evidence="2">Belongs to the archaeal/bacterial/fungal opsin family.</text>
</comment>
<comment type="caution">
    <text evidence="16">The sequence shown here is derived from an EMBL/GenBank/DDBJ whole genome shotgun (WGS) entry which is preliminary data.</text>
</comment>
<gene>
    <name evidence="16" type="ORF">CSOL1703_00005496</name>
</gene>
<dbReference type="GO" id="GO:0009881">
    <property type="term" value="F:photoreceptor activity"/>
    <property type="evidence" value="ECO:0007669"/>
    <property type="project" value="UniProtKB-KW"/>
</dbReference>
<evidence type="ECO:0000256" key="9">
    <source>
        <dbReference type="ARBA" id="ARBA00023016"/>
    </source>
</evidence>
<keyword evidence="7 15" id="KW-1133">Transmembrane helix</keyword>
<dbReference type="GO" id="GO:0005783">
    <property type="term" value="C:endoplasmic reticulum"/>
    <property type="evidence" value="ECO:0007669"/>
    <property type="project" value="TreeGrafter"/>
</dbReference>
<feature type="transmembrane region" description="Helical" evidence="15">
    <location>
        <begin position="148"/>
        <end position="167"/>
    </location>
</feature>
<dbReference type="InterPro" id="IPR018229">
    <property type="entry name" value="Rhodopsin_retinal_BS"/>
</dbReference>
<evidence type="ECO:0000256" key="8">
    <source>
        <dbReference type="ARBA" id="ARBA00022991"/>
    </source>
</evidence>
<evidence type="ECO:0000256" key="14">
    <source>
        <dbReference type="SAM" id="MobiDB-lite"/>
    </source>
</evidence>
<feature type="transmembrane region" description="Helical" evidence="15">
    <location>
        <begin position="179"/>
        <end position="197"/>
    </location>
</feature>
<accession>A0A9N9ZDM8</accession>
<evidence type="ECO:0000256" key="12">
    <source>
        <dbReference type="ARBA" id="ARBA00069581"/>
    </source>
</evidence>
<proteinExistence type="inferred from homology"/>
<keyword evidence="5 15" id="KW-0812">Transmembrane</keyword>
<dbReference type="PANTHER" id="PTHR28286">
    <property type="match status" value="1"/>
</dbReference>
<feature type="transmembrane region" description="Helical" evidence="15">
    <location>
        <begin position="217"/>
        <end position="236"/>
    </location>
</feature>
<feature type="transmembrane region" description="Helical" evidence="15">
    <location>
        <begin position="43"/>
        <end position="60"/>
    </location>
</feature>
<evidence type="ECO:0000256" key="6">
    <source>
        <dbReference type="ARBA" id="ARBA00022925"/>
    </source>
</evidence>
<dbReference type="GO" id="GO:0005886">
    <property type="term" value="C:plasma membrane"/>
    <property type="evidence" value="ECO:0007669"/>
    <property type="project" value="TreeGrafter"/>
</dbReference>
<dbReference type="Gene3D" id="1.20.1070.10">
    <property type="entry name" value="Rhodopsin 7-helix transmembrane proteins"/>
    <property type="match status" value="1"/>
</dbReference>
<evidence type="ECO:0000313" key="16">
    <source>
        <dbReference type="EMBL" id="CAH0053621.1"/>
    </source>
</evidence>
<evidence type="ECO:0000256" key="4">
    <source>
        <dbReference type="ARBA" id="ARBA00022606"/>
    </source>
</evidence>
<dbReference type="FunFam" id="1.20.1070.10:FF:000160">
    <property type="entry name" value="Related to Opsin-1"/>
    <property type="match status" value="1"/>
</dbReference>
<feature type="transmembrane region" description="Helical" evidence="15">
    <location>
        <begin position="248"/>
        <end position="268"/>
    </location>
</feature>
<feature type="transmembrane region" description="Helical" evidence="15">
    <location>
        <begin position="72"/>
        <end position="90"/>
    </location>
</feature>
<dbReference type="PROSITE" id="PS00950">
    <property type="entry name" value="BACTERIAL_OPSIN_1"/>
    <property type="match status" value="1"/>
</dbReference>
<feature type="region of interest" description="Disordered" evidence="14">
    <location>
        <begin position="1"/>
        <end position="21"/>
    </location>
</feature>
<evidence type="ECO:0000313" key="17">
    <source>
        <dbReference type="Proteomes" id="UP000775872"/>
    </source>
</evidence>
<reference evidence="16 17" key="2">
    <citation type="submission" date="2021-10" db="EMBL/GenBank/DDBJ databases">
        <authorList>
            <person name="Piombo E."/>
        </authorList>
    </citation>
    <scope>NUCLEOTIDE SEQUENCE [LARGE SCALE GENOMIC DNA]</scope>
</reference>
<evidence type="ECO:0000256" key="1">
    <source>
        <dbReference type="ARBA" id="ARBA00004141"/>
    </source>
</evidence>
<keyword evidence="9" id="KW-0346">Stress response</keyword>
<comment type="subcellular location">
    <subcellularLocation>
        <location evidence="1">Membrane</location>
        <topology evidence="1">Multi-pass membrane protein</topology>
    </subcellularLocation>
</comment>
<dbReference type="GO" id="GO:0005216">
    <property type="term" value="F:monoatomic ion channel activity"/>
    <property type="evidence" value="ECO:0007669"/>
    <property type="project" value="InterPro"/>
</dbReference>
<keyword evidence="10 15" id="KW-0472">Membrane</keyword>
<sequence length="304" mass="33311">MLFEDIMSGGKGGHKGGHPVDPVPTVIPDPVTYERAGGDGFRTLWVIFVIFIASAALFSLQAWRIPVSRRVYHVLTTVITIVGALSYFAMASGSASALNCHSVTDHHNKVPNTHHDVCRQVFWSRYVDWAITTPLLLVELGLLAGLDGAHIAMAVFADLVMVFSGLFSALGEKHTSQTWGWFTIAVIAYIFVIWHIAVEGSMVVKARGERLTKLFGSLAGFILILWAIYPIIWGIAQGGHRMSVDAEIITYAVLDMLTKVVFGFWILISNRQIPETIAEVGGWWSHGLNTNPEGRIRIGNGGEA</sequence>
<keyword evidence="3" id="KW-0600">Photoreceptor protein</keyword>
<keyword evidence="8" id="KW-0157">Chromophore</keyword>
<dbReference type="SUPFAM" id="SSF81321">
    <property type="entry name" value="Family A G protein-coupled receptor-like"/>
    <property type="match status" value="1"/>
</dbReference>
<evidence type="ECO:0000256" key="13">
    <source>
        <dbReference type="ARBA" id="ARBA00078035"/>
    </source>
</evidence>
<dbReference type="GO" id="GO:0007602">
    <property type="term" value="P:phototransduction"/>
    <property type="evidence" value="ECO:0007669"/>
    <property type="project" value="UniProtKB-KW"/>
</dbReference>
<reference evidence="17" key="1">
    <citation type="submission" date="2019-06" db="EMBL/GenBank/DDBJ databases">
        <authorList>
            <person name="Broberg M."/>
        </authorList>
    </citation>
    <scope>NUCLEOTIDE SEQUENCE [LARGE SCALE GENOMIC DNA]</scope>
</reference>
<keyword evidence="4" id="KW-0716">Sensory transduction</keyword>
<dbReference type="PANTHER" id="PTHR28286:SF2">
    <property type="entry name" value="BACTERIORHODOPSIN _OPSIN, NOPA (EUROFUNG)"/>
    <property type="match status" value="1"/>
</dbReference>
<evidence type="ECO:0000256" key="10">
    <source>
        <dbReference type="ARBA" id="ARBA00023136"/>
    </source>
</evidence>
<dbReference type="InterPro" id="IPR001425">
    <property type="entry name" value="Arc/bac/fun_rhodopsins"/>
</dbReference>
<evidence type="ECO:0000256" key="7">
    <source>
        <dbReference type="ARBA" id="ARBA00022989"/>
    </source>
</evidence>
<evidence type="ECO:0000256" key="5">
    <source>
        <dbReference type="ARBA" id="ARBA00022692"/>
    </source>
</evidence>
<protein>
    <recommendedName>
        <fullName evidence="12">Opsin-like protein carO</fullName>
    </recommendedName>
    <alternativeName>
        <fullName evidence="13">Carotenoid biosynthesis cluster protein O</fullName>
    </alternativeName>
</protein>
<dbReference type="SMART" id="SM01021">
    <property type="entry name" value="Bac_rhodopsin"/>
    <property type="match status" value="1"/>
</dbReference>
<name>A0A9N9ZDM8_9HYPO</name>
<dbReference type="OrthoDB" id="10261467at2759"/>
<dbReference type="PRINTS" id="PR00251">
    <property type="entry name" value="BACTRLOPSIN"/>
</dbReference>
<dbReference type="CDD" id="cd15028">
    <property type="entry name" value="7tm_Opsin-1_euk"/>
    <property type="match status" value="1"/>
</dbReference>
<dbReference type="Pfam" id="PF01036">
    <property type="entry name" value="Bac_rhodopsin"/>
    <property type="match status" value="1"/>
</dbReference>
<dbReference type="EMBL" id="CABFOC020000045">
    <property type="protein sequence ID" value="CAH0053621.1"/>
    <property type="molecule type" value="Genomic_DNA"/>
</dbReference>
<dbReference type="AlphaFoldDB" id="A0A9N9ZDM8"/>